<evidence type="ECO:0000256" key="7">
    <source>
        <dbReference type="ARBA" id="ARBA00023143"/>
    </source>
</evidence>
<keyword evidence="10" id="KW-0282">Flagellum</keyword>
<evidence type="ECO:0000256" key="4">
    <source>
        <dbReference type="ARBA" id="ARBA00022692"/>
    </source>
</evidence>
<dbReference type="Pfam" id="PF04347">
    <property type="entry name" value="FliO"/>
    <property type="match status" value="1"/>
</dbReference>
<keyword evidence="4 9" id="KW-0812">Transmembrane</keyword>
<dbReference type="GO" id="GO:0009425">
    <property type="term" value="C:bacterial-type flagellum basal body"/>
    <property type="evidence" value="ECO:0007669"/>
    <property type="project" value="UniProtKB-SubCell"/>
</dbReference>
<evidence type="ECO:0000313" key="10">
    <source>
        <dbReference type="EMBL" id="RZS47602.1"/>
    </source>
</evidence>
<dbReference type="PANTHER" id="PTHR38766">
    <property type="entry name" value="FLAGELLAR PROTEIN FLIO"/>
    <property type="match status" value="1"/>
</dbReference>
<feature type="transmembrane region" description="Helical" evidence="9">
    <location>
        <begin position="6"/>
        <end position="25"/>
    </location>
</feature>
<proteinExistence type="inferred from homology"/>
<comment type="subcellular location">
    <subcellularLocation>
        <location evidence="1">Bacterial flagellum basal body</location>
    </subcellularLocation>
    <subcellularLocation>
        <location evidence="2">Cell membrane</location>
    </subcellularLocation>
</comment>
<evidence type="ECO:0000313" key="11">
    <source>
        <dbReference type="Proteomes" id="UP000293433"/>
    </source>
</evidence>
<keyword evidence="11" id="KW-1185">Reference proteome</keyword>
<dbReference type="InterPro" id="IPR052205">
    <property type="entry name" value="FliO/MopB"/>
</dbReference>
<dbReference type="GO" id="GO:0044781">
    <property type="term" value="P:bacterial-type flagellum organization"/>
    <property type="evidence" value="ECO:0007669"/>
    <property type="project" value="InterPro"/>
</dbReference>
<evidence type="ECO:0000256" key="9">
    <source>
        <dbReference type="SAM" id="Phobius"/>
    </source>
</evidence>
<evidence type="ECO:0000256" key="8">
    <source>
        <dbReference type="ARBA" id="ARBA00037937"/>
    </source>
</evidence>
<keyword evidence="6 9" id="KW-0472">Membrane</keyword>
<keyword evidence="3" id="KW-1003">Cell membrane</keyword>
<comment type="caution">
    <text evidence="10">The sequence shown here is derived from an EMBL/GenBank/DDBJ whole genome shotgun (WGS) entry which is preliminary data.</text>
</comment>
<evidence type="ECO:0000256" key="1">
    <source>
        <dbReference type="ARBA" id="ARBA00004117"/>
    </source>
</evidence>
<keyword evidence="7" id="KW-0975">Bacterial flagellum</keyword>
<dbReference type="AlphaFoldDB" id="A0A4Q7LE63"/>
<sequence>MTSSWTALLWLIVVVAAIPVALWLLKRSGMAGRLGGAAAGMGLKQVGALALGPQQRLVAVEVGRGEQRRWLLLGVTPQQVSTLQVLDSWPGGLADPDASSTGAMPTSFGVELARRLQGAARRKDDHV</sequence>
<dbReference type="OrthoDB" id="8905632at2"/>
<keyword evidence="10" id="KW-0969">Cilium</keyword>
<evidence type="ECO:0000256" key="2">
    <source>
        <dbReference type="ARBA" id="ARBA00004236"/>
    </source>
</evidence>
<evidence type="ECO:0000256" key="6">
    <source>
        <dbReference type="ARBA" id="ARBA00023136"/>
    </source>
</evidence>
<organism evidence="10 11">
    <name type="scientific">Sphaerotilus mobilis</name>
    <dbReference type="NCBI Taxonomy" id="47994"/>
    <lineage>
        <taxon>Bacteria</taxon>
        <taxon>Pseudomonadati</taxon>
        <taxon>Pseudomonadota</taxon>
        <taxon>Betaproteobacteria</taxon>
        <taxon>Burkholderiales</taxon>
        <taxon>Sphaerotilaceae</taxon>
        <taxon>Sphaerotilus</taxon>
    </lineage>
</organism>
<dbReference type="InterPro" id="IPR022781">
    <property type="entry name" value="Flagellar_biosynth_FliO"/>
</dbReference>
<evidence type="ECO:0000256" key="3">
    <source>
        <dbReference type="ARBA" id="ARBA00022475"/>
    </source>
</evidence>
<evidence type="ECO:0000256" key="5">
    <source>
        <dbReference type="ARBA" id="ARBA00022989"/>
    </source>
</evidence>
<reference evidence="10 11" key="1">
    <citation type="submission" date="2019-02" db="EMBL/GenBank/DDBJ databases">
        <title>Genomic Encyclopedia of Type Strains, Phase IV (KMG-IV): sequencing the most valuable type-strain genomes for metagenomic binning, comparative biology and taxonomic classification.</title>
        <authorList>
            <person name="Goeker M."/>
        </authorList>
    </citation>
    <scope>NUCLEOTIDE SEQUENCE [LARGE SCALE GENOMIC DNA]</scope>
    <source>
        <strain evidence="10 11">DSM 10617</strain>
    </source>
</reference>
<keyword evidence="5 9" id="KW-1133">Transmembrane helix</keyword>
<dbReference type="Proteomes" id="UP000293433">
    <property type="component" value="Unassembled WGS sequence"/>
</dbReference>
<name>A0A4Q7LE63_9BURK</name>
<comment type="similarity">
    <text evidence="8">Belongs to the FliO/MopB family.</text>
</comment>
<gene>
    <name evidence="10" type="ORF">EV685_3812</name>
</gene>
<dbReference type="PANTHER" id="PTHR38766:SF1">
    <property type="entry name" value="FLAGELLAR PROTEIN FLIO"/>
    <property type="match status" value="1"/>
</dbReference>
<accession>A0A4Q7LE63</accession>
<dbReference type="GO" id="GO:0005886">
    <property type="term" value="C:plasma membrane"/>
    <property type="evidence" value="ECO:0007669"/>
    <property type="project" value="UniProtKB-SubCell"/>
</dbReference>
<keyword evidence="10" id="KW-0966">Cell projection</keyword>
<dbReference type="EMBL" id="SGWV01000012">
    <property type="protein sequence ID" value="RZS47602.1"/>
    <property type="molecule type" value="Genomic_DNA"/>
</dbReference>
<protein>
    <submittedName>
        <fullName evidence="10">Flagellar protein FliO/FliZ</fullName>
    </submittedName>
</protein>
<dbReference type="RefSeq" id="WP_130483613.1">
    <property type="nucleotide sequence ID" value="NZ_SGWV01000012.1"/>
</dbReference>